<dbReference type="Pfam" id="PF05065">
    <property type="entry name" value="Phage_capsid"/>
    <property type="match status" value="1"/>
</dbReference>
<dbReference type="EMBL" id="SDLO01000019">
    <property type="protein sequence ID" value="TDK86278.1"/>
    <property type="molecule type" value="Genomic_DNA"/>
</dbReference>
<evidence type="ECO:0000259" key="2">
    <source>
        <dbReference type="Pfam" id="PF05065"/>
    </source>
</evidence>
<reference evidence="3 4" key="1">
    <citation type="submission" date="2019-01" db="EMBL/GenBank/DDBJ databases">
        <title>High-quality-draft genome sequences of five non-tuberculosis mycobacteriaceae isolated from a nosocomial environment.</title>
        <authorList>
            <person name="Tiago I."/>
            <person name="Alarico S."/>
            <person name="Pereira S.G."/>
            <person name="Coelho C."/>
            <person name="Maranha A."/>
            <person name="Empadinhas N."/>
        </authorList>
    </citation>
    <scope>NUCLEOTIDE SEQUENCE [LARGE SCALE GENOMIC DNA]</scope>
    <source>
        <strain evidence="3 4">24AIII</strain>
    </source>
</reference>
<dbReference type="InterPro" id="IPR024455">
    <property type="entry name" value="Phage_capsid"/>
</dbReference>
<evidence type="ECO:0000313" key="4">
    <source>
        <dbReference type="Proteomes" id="UP000294929"/>
    </source>
</evidence>
<gene>
    <name evidence="3" type="ORF">EUA03_19990</name>
</gene>
<accession>A0A4R5WAN2</accession>
<evidence type="ECO:0000313" key="3">
    <source>
        <dbReference type="EMBL" id="TDK86278.1"/>
    </source>
</evidence>
<dbReference type="AlphaFoldDB" id="A0A4R5WAN2"/>
<dbReference type="RefSeq" id="WP_133427704.1">
    <property type="nucleotide sequence ID" value="NZ_SDLO01000019.1"/>
</dbReference>
<organism evidence="3 4">
    <name type="scientific">Mycolicibacterium mucogenicum</name>
    <name type="common">Mycobacterium mucogenicum</name>
    <dbReference type="NCBI Taxonomy" id="56689"/>
    <lineage>
        <taxon>Bacteria</taxon>
        <taxon>Bacillati</taxon>
        <taxon>Actinomycetota</taxon>
        <taxon>Actinomycetes</taxon>
        <taxon>Mycobacteriales</taxon>
        <taxon>Mycobacteriaceae</taxon>
        <taxon>Mycolicibacterium</taxon>
    </lineage>
</organism>
<sequence>MAMQHSNIADTWTPADFGELLNKAIQAKSTAFNAATLFNTDKVKVQFPLWVSDPTVSWLAELEEIVPADGSTGEVICVPSKVGGATTVSNESAEDTDPAIADQIASGIANQIATGVDVAFLGDGTGNAKVPDGLLSTAYQTVDTGASVTNLDPFIAAIFKAKSVGANIDRWIMNPTVAESLSKIKKQTGSNETLLQLVADGIQVAGIPVLVDPNVDAATVAWGIDSTRTKAVLRKGTEVKRFEIPLQDGQWVRGIARVGFAFLHPQANVRLYDAA</sequence>
<protein>
    <submittedName>
        <fullName evidence="3">Phage major capsid protein</fullName>
    </submittedName>
</protein>
<dbReference type="Gene3D" id="3.30.2400.10">
    <property type="entry name" value="Major capsid protein gp5"/>
    <property type="match status" value="1"/>
</dbReference>
<comment type="caution">
    <text evidence="3">The sequence shown here is derived from an EMBL/GenBank/DDBJ whole genome shotgun (WGS) entry which is preliminary data.</text>
</comment>
<name>A0A4R5WAN2_MYCMU</name>
<comment type="subcellular location">
    <subcellularLocation>
        <location evidence="1">Virion</location>
    </subcellularLocation>
</comment>
<evidence type="ECO:0000256" key="1">
    <source>
        <dbReference type="ARBA" id="ARBA00004328"/>
    </source>
</evidence>
<dbReference type="SUPFAM" id="SSF56563">
    <property type="entry name" value="Major capsid protein gp5"/>
    <property type="match status" value="1"/>
</dbReference>
<dbReference type="InterPro" id="IPR054612">
    <property type="entry name" value="Phage_capsid-like_C"/>
</dbReference>
<feature type="domain" description="Phage capsid-like C-terminal" evidence="2">
    <location>
        <begin position="14"/>
        <end position="267"/>
    </location>
</feature>
<dbReference type="Proteomes" id="UP000294929">
    <property type="component" value="Unassembled WGS sequence"/>
</dbReference>
<dbReference type="Gene3D" id="3.30.2320.10">
    <property type="entry name" value="hypothetical protein PF0899 domain"/>
    <property type="match status" value="1"/>
</dbReference>
<dbReference type="NCBIfam" id="TIGR01554">
    <property type="entry name" value="major_cap_HK97"/>
    <property type="match status" value="1"/>
</dbReference>
<proteinExistence type="predicted"/>